<evidence type="ECO:0000259" key="1">
    <source>
        <dbReference type="PROSITE" id="PS51462"/>
    </source>
</evidence>
<dbReference type="Pfam" id="PF00293">
    <property type="entry name" value="NUDIX"/>
    <property type="match status" value="1"/>
</dbReference>
<feature type="domain" description="Nudix hydrolase" evidence="1">
    <location>
        <begin position="36"/>
        <end position="174"/>
    </location>
</feature>
<dbReference type="RefSeq" id="WP_221026411.1">
    <property type="nucleotide sequence ID" value="NZ_JAIEZQ010000003.1"/>
</dbReference>
<keyword evidence="3" id="KW-1185">Reference proteome</keyword>
<accession>A0ABS7RPE3</accession>
<dbReference type="InterPro" id="IPR000086">
    <property type="entry name" value="NUDIX_hydrolase_dom"/>
</dbReference>
<dbReference type="InterPro" id="IPR015797">
    <property type="entry name" value="NUDIX_hydrolase-like_dom_sf"/>
</dbReference>
<organism evidence="2 3">
    <name type="scientific">Nocardioides jiangsuensis</name>
    <dbReference type="NCBI Taxonomy" id="2866161"/>
    <lineage>
        <taxon>Bacteria</taxon>
        <taxon>Bacillati</taxon>
        <taxon>Actinomycetota</taxon>
        <taxon>Actinomycetes</taxon>
        <taxon>Propionibacteriales</taxon>
        <taxon>Nocardioidaceae</taxon>
        <taxon>Nocardioides</taxon>
    </lineage>
</organism>
<keyword evidence="2" id="KW-0378">Hydrolase</keyword>
<dbReference type="SUPFAM" id="SSF55811">
    <property type="entry name" value="Nudix"/>
    <property type="match status" value="1"/>
</dbReference>
<dbReference type="GO" id="GO:0016787">
    <property type="term" value="F:hydrolase activity"/>
    <property type="evidence" value="ECO:0007669"/>
    <property type="project" value="UniProtKB-KW"/>
</dbReference>
<protein>
    <submittedName>
        <fullName evidence="2">NUDIX hydrolase</fullName>
    </submittedName>
</protein>
<dbReference type="Proteomes" id="UP000754710">
    <property type="component" value="Unassembled WGS sequence"/>
</dbReference>
<evidence type="ECO:0000313" key="2">
    <source>
        <dbReference type="EMBL" id="MBY9076616.1"/>
    </source>
</evidence>
<gene>
    <name evidence="2" type="ORF">K1X13_17415</name>
</gene>
<evidence type="ECO:0000313" key="3">
    <source>
        <dbReference type="Proteomes" id="UP000754710"/>
    </source>
</evidence>
<dbReference type="PROSITE" id="PS51462">
    <property type="entry name" value="NUDIX"/>
    <property type="match status" value="1"/>
</dbReference>
<name>A0ABS7RPE3_9ACTN</name>
<dbReference type="Gene3D" id="3.90.79.10">
    <property type="entry name" value="Nucleoside Triphosphate Pyrophosphohydrolase"/>
    <property type="match status" value="1"/>
</dbReference>
<comment type="caution">
    <text evidence="2">The sequence shown here is derived from an EMBL/GenBank/DDBJ whole genome shotgun (WGS) entry which is preliminary data.</text>
</comment>
<reference evidence="2 3" key="1">
    <citation type="submission" date="2021-08" db="EMBL/GenBank/DDBJ databases">
        <title>Nocardioides bacterium WL0053 sp. nov., isolated from the sediment.</title>
        <authorList>
            <person name="Wang L."/>
            <person name="Zhang D."/>
            <person name="Zhang A."/>
        </authorList>
    </citation>
    <scope>NUCLEOTIDE SEQUENCE [LARGE SCALE GENOMIC DNA]</scope>
    <source>
        <strain evidence="2 3">WL0053</strain>
    </source>
</reference>
<sequence length="181" mass="19915">MSDDDARWREHFPQLFAEAHVGYADCTTGFTTADAPDHLVSRLHLVAVTPQGHVVACRSEQGWRFLPGGTREPEETLQDLARRELLEEAGAVLTGSVRHFATHVADSNRAQPFRPHLPHPRTYWSYAVAEVEVTGPPGNPPDGERVVEVLALPPSEAAEYLALHDPLHADVLRLAIAMGHV</sequence>
<proteinExistence type="predicted"/>
<dbReference type="EMBL" id="JAIEZQ010000003">
    <property type="protein sequence ID" value="MBY9076616.1"/>
    <property type="molecule type" value="Genomic_DNA"/>
</dbReference>